<dbReference type="EMBL" id="OX597839">
    <property type="protein sequence ID" value="CAI9741372.1"/>
    <property type="molecule type" value="Genomic_DNA"/>
</dbReference>
<reference evidence="2" key="1">
    <citation type="submission" date="2023-08" db="EMBL/GenBank/DDBJ databases">
        <authorList>
            <person name="Alioto T."/>
            <person name="Alioto T."/>
            <person name="Gomez Garrido J."/>
        </authorList>
    </citation>
    <scope>NUCLEOTIDE SEQUENCE</scope>
</reference>
<dbReference type="Proteomes" id="UP001162480">
    <property type="component" value="Chromosome 26"/>
</dbReference>
<name>A0AA36BX86_OCTVU</name>
<organism evidence="2 3">
    <name type="scientific">Octopus vulgaris</name>
    <name type="common">Common octopus</name>
    <dbReference type="NCBI Taxonomy" id="6645"/>
    <lineage>
        <taxon>Eukaryota</taxon>
        <taxon>Metazoa</taxon>
        <taxon>Spiralia</taxon>
        <taxon>Lophotrochozoa</taxon>
        <taxon>Mollusca</taxon>
        <taxon>Cephalopoda</taxon>
        <taxon>Coleoidea</taxon>
        <taxon>Octopodiformes</taxon>
        <taxon>Octopoda</taxon>
        <taxon>Incirrata</taxon>
        <taxon>Octopodidae</taxon>
        <taxon>Octopus</taxon>
    </lineage>
</organism>
<proteinExistence type="predicted"/>
<evidence type="ECO:0000256" key="1">
    <source>
        <dbReference type="SAM" id="MobiDB-lite"/>
    </source>
</evidence>
<feature type="region of interest" description="Disordered" evidence="1">
    <location>
        <begin position="48"/>
        <end position="115"/>
    </location>
</feature>
<keyword evidence="3" id="KW-1185">Reference proteome</keyword>
<protein>
    <submittedName>
        <fullName evidence="2">Uncharacterized protein</fullName>
    </submittedName>
</protein>
<sequence>MLVGLFNEIINTAADLLRISVNPLCGNSHTVGFALHLHMAETPAAQEELPFRHQLLDGQSQQLPLPRHQRNISDDGQRQKQERPNRQQHQTQQYPDQEDNNRQTKRPPFVQTPPNHHEAVLYNCLLLRQFYTLSHSHDIQDDCG</sequence>
<feature type="compositionally biased region" description="Basic and acidic residues" evidence="1">
    <location>
        <begin position="71"/>
        <end position="85"/>
    </location>
</feature>
<accession>A0AA36BX86</accession>
<evidence type="ECO:0000313" key="3">
    <source>
        <dbReference type="Proteomes" id="UP001162480"/>
    </source>
</evidence>
<gene>
    <name evidence="2" type="ORF">OCTVUL_1B014031</name>
</gene>
<dbReference type="AlphaFoldDB" id="A0AA36BX86"/>
<evidence type="ECO:0000313" key="2">
    <source>
        <dbReference type="EMBL" id="CAI9741372.1"/>
    </source>
</evidence>